<evidence type="ECO:0000259" key="2">
    <source>
        <dbReference type="PROSITE" id="PS51485"/>
    </source>
</evidence>
<dbReference type="EMBL" id="JBEDUW010000001">
    <property type="protein sequence ID" value="KAK9947542.1"/>
    <property type="molecule type" value="Genomic_DNA"/>
</dbReference>
<keyword evidence="1" id="KW-0732">Signal</keyword>
<dbReference type="InterPro" id="IPR003245">
    <property type="entry name" value="Phytocyanin_dom"/>
</dbReference>
<proteinExistence type="predicted"/>
<name>A0AAW1YFN7_RUBAR</name>
<evidence type="ECO:0000256" key="1">
    <source>
        <dbReference type="SAM" id="SignalP"/>
    </source>
</evidence>
<evidence type="ECO:0000313" key="3">
    <source>
        <dbReference type="EMBL" id="KAK9947542.1"/>
    </source>
</evidence>
<dbReference type="Proteomes" id="UP001457282">
    <property type="component" value="Unassembled WGS sequence"/>
</dbReference>
<reference evidence="3 4" key="1">
    <citation type="journal article" date="2023" name="G3 (Bethesda)">
        <title>A chromosome-length genome assembly and annotation of blackberry (Rubus argutus, cv. 'Hillquist').</title>
        <authorList>
            <person name="Bruna T."/>
            <person name="Aryal R."/>
            <person name="Dudchenko O."/>
            <person name="Sargent D.J."/>
            <person name="Mead D."/>
            <person name="Buti M."/>
            <person name="Cavallini A."/>
            <person name="Hytonen T."/>
            <person name="Andres J."/>
            <person name="Pham M."/>
            <person name="Weisz D."/>
            <person name="Mascagni F."/>
            <person name="Usai G."/>
            <person name="Natali L."/>
            <person name="Bassil N."/>
            <person name="Fernandez G.E."/>
            <person name="Lomsadze A."/>
            <person name="Armour M."/>
            <person name="Olukolu B."/>
            <person name="Poorten T."/>
            <person name="Britton C."/>
            <person name="Davik J."/>
            <person name="Ashrafi H."/>
            <person name="Aiden E.L."/>
            <person name="Borodovsky M."/>
            <person name="Worthington M."/>
        </authorList>
    </citation>
    <scope>NUCLEOTIDE SEQUENCE [LARGE SCALE GENOMIC DNA]</scope>
    <source>
        <strain evidence="3">PI 553951</strain>
    </source>
</reference>
<evidence type="ECO:0000313" key="4">
    <source>
        <dbReference type="Proteomes" id="UP001457282"/>
    </source>
</evidence>
<feature type="domain" description="Phytocyanin" evidence="2">
    <location>
        <begin position="32"/>
        <end position="89"/>
    </location>
</feature>
<dbReference type="PROSITE" id="PS51485">
    <property type="entry name" value="PHYTOCYANIN"/>
    <property type="match status" value="1"/>
</dbReference>
<dbReference type="InterPro" id="IPR008972">
    <property type="entry name" value="Cupredoxin"/>
</dbReference>
<dbReference type="AlphaFoldDB" id="A0AAW1YFN7"/>
<sequence length="89" mass="9841">MQQRRITDEMKTMNVLVVIAVAVVLLHEAEATLYTVGDDLGWAIPPGGAAIYAAWAAKHSFVVDDELEFDFIEGEQDLALVTKEDYDSL</sequence>
<accession>A0AAW1YFN7</accession>
<organism evidence="3 4">
    <name type="scientific">Rubus argutus</name>
    <name type="common">Southern blackberry</name>
    <dbReference type="NCBI Taxonomy" id="59490"/>
    <lineage>
        <taxon>Eukaryota</taxon>
        <taxon>Viridiplantae</taxon>
        <taxon>Streptophyta</taxon>
        <taxon>Embryophyta</taxon>
        <taxon>Tracheophyta</taxon>
        <taxon>Spermatophyta</taxon>
        <taxon>Magnoliopsida</taxon>
        <taxon>eudicotyledons</taxon>
        <taxon>Gunneridae</taxon>
        <taxon>Pentapetalae</taxon>
        <taxon>rosids</taxon>
        <taxon>fabids</taxon>
        <taxon>Rosales</taxon>
        <taxon>Rosaceae</taxon>
        <taxon>Rosoideae</taxon>
        <taxon>Rosoideae incertae sedis</taxon>
        <taxon>Rubus</taxon>
    </lineage>
</organism>
<gene>
    <name evidence="3" type="ORF">M0R45_003161</name>
</gene>
<comment type="caution">
    <text evidence="3">The sequence shown here is derived from an EMBL/GenBank/DDBJ whole genome shotgun (WGS) entry which is preliminary data.</text>
</comment>
<feature type="chain" id="PRO_5043665654" description="Phytocyanin domain-containing protein" evidence="1">
    <location>
        <begin position="32"/>
        <end position="89"/>
    </location>
</feature>
<dbReference type="Gene3D" id="2.60.40.420">
    <property type="entry name" value="Cupredoxins - blue copper proteins"/>
    <property type="match status" value="1"/>
</dbReference>
<feature type="signal peptide" evidence="1">
    <location>
        <begin position="1"/>
        <end position="31"/>
    </location>
</feature>
<protein>
    <recommendedName>
        <fullName evidence="2">Phytocyanin domain-containing protein</fullName>
    </recommendedName>
</protein>
<dbReference type="GO" id="GO:0009055">
    <property type="term" value="F:electron transfer activity"/>
    <property type="evidence" value="ECO:0007669"/>
    <property type="project" value="InterPro"/>
</dbReference>
<dbReference type="Pfam" id="PF02298">
    <property type="entry name" value="Cu_bind_like"/>
    <property type="match status" value="1"/>
</dbReference>
<keyword evidence="4" id="KW-1185">Reference proteome</keyword>
<dbReference type="SUPFAM" id="SSF49503">
    <property type="entry name" value="Cupredoxins"/>
    <property type="match status" value="1"/>
</dbReference>